<dbReference type="Pfam" id="PF08305">
    <property type="entry name" value="NPCBM"/>
    <property type="match status" value="1"/>
</dbReference>
<comment type="catalytic activity">
    <reaction evidence="5">
        <text>Hydrolysis of terminal, non-reducing alpha-D-galactose residues in alpha-D-galactosides, including galactose oligosaccharides, galactomannans and galactolipids.</text>
        <dbReference type="EC" id="3.2.1.22"/>
    </reaction>
</comment>
<keyword evidence="5" id="KW-1015">Disulfide bond</keyword>
<keyword evidence="9" id="KW-1185">Reference proteome</keyword>
<dbReference type="EMBL" id="JBHULC010000038">
    <property type="protein sequence ID" value="MFD2523367.1"/>
    <property type="molecule type" value="Genomic_DNA"/>
</dbReference>
<evidence type="ECO:0000256" key="4">
    <source>
        <dbReference type="ARBA" id="ARBA00023295"/>
    </source>
</evidence>
<reference evidence="9" key="1">
    <citation type="journal article" date="2019" name="Int. J. Syst. Evol. Microbiol.">
        <title>The Global Catalogue of Microorganisms (GCM) 10K type strain sequencing project: providing services to taxonomists for standard genome sequencing and annotation.</title>
        <authorList>
            <consortium name="The Broad Institute Genomics Platform"/>
            <consortium name="The Broad Institute Genome Sequencing Center for Infectious Disease"/>
            <person name="Wu L."/>
            <person name="Ma J."/>
        </authorList>
    </citation>
    <scope>NUCLEOTIDE SEQUENCE [LARGE SCALE GENOMIC DNA]</scope>
    <source>
        <strain evidence="9">KCTC 52344</strain>
    </source>
</reference>
<dbReference type="InterPro" id="IPR013783">
    <property type="entry name" value="Ig-like_fold"/>
</dbReference>
<feature type="domain" description="Glycosyl hydrolase family 98 putative carbohydrate-binding module" evidence="7">
    <location>
        <begin position="23"/>
        <end position="164"/>
    </location>
</feature>
<dbReference type="Gene3D" id="2.60.120.1060">
    <property type="entry name" value="NPCBM/NEW2 domain"/>
    <property type="match status" value="1"/>
</dbReference>
<organism evidence="8 9">
    <name type="scientific">Emticicia soli</name>
    <dbReference type="NCBI Taxonomy" id="2027878"/>
    <lineage>
        <taxon>Bacteria</taxon>
        <taxon>Pseudomonadati</taxon>
        <taxon>Bacteroidota</taxon>
        <taxon>Cytophagia</taxon>
        <taxon>Cytophagales</taxon>
        <taxon>Leadbetterellaceae</taxon>
        <taxon>Emticicia</taxon>
    </lineage>
</organism>
<dbReference type="RefSeq" id="WP_340233073.1">
    <property type="nucleotide sequence ID" value="NZ_JBBEWC010000001.1"/>
</dbReference>
<sequence length="672" mass="75166">MHKLNKYLSTIFIILSLGVSAQTSKTVWLDDLPIQSYSEGIRPVQAKKNYAIDTLRINGQRFSRGLGAQSPCVLAFLLNGKAKKFSALIGVDDQGNKEIPLTFYVLGDGKVLFQSPEMSIGDAPLQVDVNLTGIKQLGLLVTDKVGGINNKRTYCNWINAQLEMIGNNKPQYVTNTDKKYILTPKPSAKPRINSAKLFGATPNNPFLYTIAATGQKPIRFSVDNLPEGLTVDVQTGIISGSISNKGTYKTLLRAQNALGEATKELIIQIGDTIALTPPIGWNGWNSWESHIDREKVMASAEAMVKTGLKDHGWTYINIDDAWQGKRGGADYALQPNDKFPDMKGLFDYIHSLGLKVGLYSTPYISSYGGYVGASSDYEKGGETHESIIVNRRSFNRIAKYRFEEIDARQMAEWGTDFLKYDWRIDVNSAERMSNALKQSGRDIVFSLSNNAPFEKVNDWVRTSNMYRTGPDIKDSWTSLYLTSFSLDKWAPFTGPGHWADPDMMIVGKVAIGSVMHDTRLTPDEQYSHVSLFSLLAAPLLIGCPIEQLDDFTLNLLSNDEVIEINQDPLGKSGRLVLNENGVEVWQKTLQDGSYAIGLFNTDNFGKTPQSYFHWGNQKSKPFKLELNKIGLKGKYIIRDVWRQKDIGTFSQFFKTEIRHHGVVFLRLFPATK</sequence>
<dbReference type="Pfam" id="PF17801">
    <property type="entry name" value="Melibiase_C"/>
    <property type="match status" value="1"/>
</dbReference>
<gene>
    <name evidence="8" type="ORF">ACFSR2_20890</name>
</gene>
<evidence type="ECO:0000256" key="5">
    <source>
        <dbReference type="RuleBase" id="RU361168"/>
    </source>
</evidence>
<accession>A0ABW5JDE8</accession>
<feature type="chain" id="PRO_5045772896" description="Alpha-galactosidase" evidence="6">
    <location>
        <begin position="22"/>
        <end position="672"/>
    </location>
</feature>
<dbReference type="InterPro" id="IPR013780">
    <property type="entry name" value="Glyco_hydro_b"/>
</dbReference>
<comment type="caution">
    <text evidence="8">The sequence shown here is derived from an EMBL/GenBank/DDBJ whole genome shotgun (WGS) entry which is preliminary data.</text>
</comment>
<keyword evidence="2 6" id="KW-0732">Signal</keyword>
<dbReference type="InterPro" id="IPR015919">
    <property type="entry name" value="Cadherin-like_sf"/>
</dbReference>
<evidence type="ECO:0000313" key="9">
    <source>
        <dbReference type="Proteomes" id="UP001597510"/>
    </source>
</evidence>
<dbReference type="InterPro" id="IPR008979">
    <property type="entry name" value="Galactose-bd-like_sf"/>
</dbReference>
<evidence type="ECO:0000256" key="1">
    <source>
        <dbReference type="ARBA" id="ARBA00009743"/>
    </source>
</evidence>
<name>A0ABW5JDE8_9BACT</name>
<dbReference type="Gene3D" id="2.60.40.1180">
    <property type="entry name" value="Golgi alpha-mannosidase II"/>
    <property type="match status" value="1"/>
</dbReference>
<dbReference type="SUPFAM" id="SSF49313">
    <property type="entry name" value="Cadherin-like"/>
    <property type="match status" value="1"/>
</dbReference>
<evidence type="ECO:0000313" key="8">
    <source>
        <dbReference type="EMBL" id="MFD2523367.1"/>
    </source>
</evidence>
<dbReference type="InterPro" id="IPR013222">
    <property type="entry name" value="Glyco_hyd_98_carb-bd"/>
</dbReference>
<dbReference type="InterPro" id="IPR013785">
    <property type="entry name" value="Aldolase_TIM"/>
</dbReference>
<proteinExistence type="inferred from homology"/>
<dbReference type="Proteomes" id="UP001597510">
    <property type="component" value="Unassembled WGS sequence"/>
</dbReference>
<dbReference type="Gene3D" id="2.60.40.10">
    <property type="entry name" value="Immunoglobulins"/>
    <property type="match status" value="1"/>
</dbReference>
<dbReference type="PANTHER" id="PTHR11452">
    <property type="entry name" value="ALPHA-GALACTOSIDASE/ALPHA-N-ACETYLGALACTOSAMINIDASE"/>
    <property type="match status" value="1"/>
</dbReference>
<dbReference type="InterPro" id="IPR017853">
    <property type="entry name" value="GH"/>
</dbReference>
<dbReference type="InterPro" id="IPR041233">
    <property type="entry name" value="Melibiase_C"/>
</dbReference>
<dbReference type="InterPro" id="IPR002241">
    <property type="entry name" value="Glyco_hydro_27"/>
</dbReference>
<dbReference type="EC" id="3.2.1.22" evidence="5"/>
<protein>
    <recommendedName>
        <fullName evidence="5">Alpha-galactosidase</fullName>
        <ecNumber evidence="5">3.2.1.22</ecNumber>
    </recommendedName>
    <alternativeName>
        <fullName evidence="5">Melibiase</fullName>
    </alternativeName>
</protein>
<evidence type="ECO:0000256" key="2">
    <source>
        <dbReference type="ARBA" id="ARBA00022729"/>
    </source>
</evidence>
<evidence type="ECO:0000256" key="6">
    <source>
        <dbReference type="SAM" id="SignalP"/>
    </source>
</evidence>
<dbReference type="SUPFAM" id="SSF51445">
    <property type="entry name" value="(Trans)glycosidases"/>
    <property type="match status" value="1"/>
</dbReference>
<dbReference type="Pfam" id="PF05345">
    <property type="entry name" value="He_PIG"/>
    <property type="match status" value="1"/>
</dbReference>
<evidence type="ECO:0000256" key="3">
    <source>
        <dbReference type="ARBA" id="ARBA00022801"/>
    </source>
</evidence>
<dbReference type="SUPFAM" id="SSF49785">
    <property type="entry name" value="Galactose-binding domain-like"/>
    <property type="match status" value="1"/>
</dbReference>
<evidence type="ECO:0000259" key="7">
    <source>
        <dbReference type="SMART" id="SM00776"/>
    </source>
</evidence>
<keyword evidence="3 5" id="KW-0378">Hydrolase</keyword>
<dbReference type="SMART" id="SM00776">
    <property type="entry name" value="NPCBM"/>
    <property type="match status" value="1"/>
</dbReference>
<dbReference type="Pfam" id="PF16499">
    <property type="entry name" value="Melibiase_2"/>
    <property type="match status" value="2"/>
</dbReference>
<comment type="similarity">
    <text evidence="1 5">Belongs to the glycosyl hydrolase 27 family.</text>
</comment>
<feature type="signal peptide" evidence="6">
    <location>
        <begin position="1"/>
        <end position="21"/>
    </location>
</feature>
<dbReference type="PRINTS" id="PR00740">
    <property type="entry name" value="GLHYDRLASE27"/>
</dbReference>
<dbReference type="PANTHER" id="PTHR11452:SF75">
    <property type="entry name" value="ALPHA-GALACTOSIDASE MEL1"/>
    <property type="match status" value="1"/>
</dbReference>
<dbReference type="InterPro" id="IPR038637">
    <property type="entry name" value="NPCBM_sf"/>
</dbReference>
<dbReference type="Gene3D" id="3.20.20.70">
    <property type="entry name" value="Aldolase class I"/>
    <property type="match status" value="1"/>
</dbReference>
<dbReference type="SUPFAM" id="SSF51011">
    <property type="entry name" value="Glycosyl hydrolase domain"/>
    <property type="match status" value="1"/>
</dbReference>
<keyword evidence="4 5" id="KW-0326">Glycosidase</keyword>
<dbReference type="CDD" id="cd14792">
    <property type="entry name" value="GH27"/>
    <property type="match status" value="1"/>
</dbReference>